<accession>A0ABY5E313</accession>
<evidence type="ECO:0000313" key="2">
    <source>
        <dbReference type="EMBL" id="UTJ05111.1"/>
    </source>
</evidence>
<gene>
    <name evidence="2" type="ORF">NJU99_07465</name>
</gene>
<name>A0ABY5E313_9BACT</name>
<feature type="transmembrane region" description="Helical" evidence="1">
    <location>
        <begin position="7"/>
        <end position="27"/>
    </location>
</feature>
<feature type="transmembrane region" description="Helical" evidence="1">
    <location>
        <begin position="223"/>
        <end position="239"/>
    </location>
</feature>
<keyword evidence="1" id="KW-1133">Transmembrane helix</keyword>
<dbReference type="EMBL" id="CP100595">
    <property type="protein sequence ID" value="UTJ05111.1"/>
    <property type="molecule type" value="Genomic_DNA"/>
</dbReference>
<feature type="transmembrane region" description="Helical" evidence="1">
    <location>
        <begin position="200"/>
        <end position="216"/>
    </location>
</feature>
<keyword evidence="3" id="KW-1185">Reference proteome</keyword>
<proteinExistence type="predicted"/>
<feature type="transmembrane region" description="Helical" evidence="1">
    <location>
        <begin position="296"/>
        <end position="315"/>
    </location>
</feature>
<dbReference type="Proteomes" id="UP001060012">
    <property type="component" value="Chromosome"/>
</dbReference>
<keyword evidence="1" id="KW-0812">Transmembrane</keyword>
<feature type="transmembrane region" description="Helical" evidence="1">
    <location>
        <begin position="162"/>
        <end position="180"/>
    </location>
</feature>
<feature type="transmembrane region" description="Helical" evidence="1">
    <location>
        <begin position="106"/>
        <end position="127"/>
    </location>
</feature>
<keyword evidence="1" id="KW-0472">Membrane</keyword>
<feature type="transmembrane region" description="Helical" evidence="1">
    <location>
        <begin position="133"/>
        <end position="150"/>
    </location>
</feature>
<feature type="transmembrane region" description="Helical" evidence="1">
    <location>
        <begin position="82"/>
        <end position="99"/>
    </location>
</feature>
<sequence>MFSKIALSIFISFELSFYLLIAQTGIVEYLSSNIYAISPIAIGGIIGSILVYFIKLSSKNKIVLLLLLQFSVSLAYPDFSKVLLFLLGLSVGGLAPLIIEKIKESSTLQLAFALALSYTLGTALFIIEPSDRQFIAIIFSLVCLISVLFIKDNEKMKSLPSYSYSLYSMTLWVFIDSALFETLSRDASISIWRDGFTLEIIVFHIVGVLAAFTFKFEKFENEIFVILLFALSYLLFFLQEAALLGIVYPFVISYYNVAILRGIIKKDFRTICIYMIFIGWIASGLGLLVALENLILYVPIIFLISLLKVLSSYNISIKEKKCIN</sequence>
<evidence type="ECO:0000256" key="1">
    <source>
        <dbReference type="SAM" id="Phobius"/>
    </source>
</evidence>
<organism evidence="2 3">
    <name type="scientific">Arcobacter roscoffensis</name>
    <dbReference type="NCBI Taxonomy" id="2961520"/>
    <lineage>
        <taxon>Bacteria</taxon>
        <taxon>Pseudomonadati</taxon>
        <taxon>Campylobacterota</taxon>
        <taxon>Epsilonproteobacteria</taxon>
        <taxon>Campylobacterales</taxon>
        <taxon>Arcobacteraceae</taxon>
        <taxon>Arcobacter</taxon>
    </lineage>
</organism>
<protein>
    <submittedName>
        <fullName evidence="2">Uncharacterized protein</fullName>
    </submittedName>
</protein>
<feature type="transmembrane region" description="Helical" evidence="1">
    <location>
        <begin position="245"/>
        <end position="264"/>
    </location>
</feature>
<feature type="transmembrane region" description="Helical" evidence="1">
    <location>
        <begin position="33"/>
        <end position="54"/>
    </location>
</feature>
<reference evidence="2" key="1">
    <citation type="submission" date="2022-07" db="EMBL/GenBank/DDBJ databases">
        <title>Arcobacter roscoffensis sp. nov., a marine bacterium isolated from coastal seawater collected from Roscoff, France.</title>
        <authorList>
            <person name="Pascual J."/>
            <person name="Lepeaux C."/>
            <person name="Methner A."/>
            <person name="Overmann J."/>
        </authorList>
    </citation>
    <scope>NUCLEOTIDE SEQUENCE</scope>
    <source>
        <strain evidence="2">ARW1-2F2</strain>
    </source>
</reference>
<feature type="transmembrane region" description="Helical" evidence="1">
    <location>
        <begin position="271"/>
        <end position="290"/>
    </location>
</feature>
<evidence type="ECO:0000313" key="3">
    <source>
        <dbReference type="Proteomes" id="UP001060012"/>
    </source>
</evidence>
<dbReference type="RefSeq" id="WP_254575292.1">
    <property type="nucleotide sequence ID" value="NZ_CP100595.1"/>
</dbReference>